<dbReference type="RefSeq" id="WP_124962366.1">
    <property type="nucleotide sequence ID" value="NZ_BHVV01000001.1"/>
</dbReference>
<evidence type="ECO:0000313" key="1">
    <source>
        <dbReference type="EMBL" id="RLJ67493.1"/>
    </source>
</evidence>
<proteinExistence type="predicted"/>
<dbReference type="Proteomes" id="UP000268908">
    <property type="component" value="Unassembled WGS sequence"/>
</dbReference>
<dbReference type="AlphaFoldDB" id="A0A497XI08"/>
<organism evidence="1 2">
    <name type="scientific">Sulfurisoma sediminicola</name>
    <dbReference type="NCBI Taxonomy" id="1381557"/>
    <lineage>
        <taxon>Bacteria</taxon>
        <taxon>Pseudomonadati</taxon>
        <taxon>Pseudomonadota</taxon>
        <taxon>Betaproteobacteria</taxon>
        <taxon>Nitrosomonadales</taxon>
        <taxon>Sterolibacteriaceae</taxon>
        <taxon>Sulfurisoma</taxon>
    </lineage>
</organism>
<protein>
    <submittedName>
        <fullName evidence="1">Uncharacterized protein</fullName>
    </submittedName>
</protein>
<evidence type="ECO:0000313" key="2">
    <source>
        <dbReference type="Proteomes" id="UP000268908"/>
    </source>
</evidence>
<dbReference type="EMBL" id="RCCI01000004">
    <property type="protein sequence ID" value="RLJ67493.1"/>
    <property type="molecule type" value="Genomic_DNA"/>
</dbReference>
<name>A0A497XI08_9PROT</name>
<keyword evidence="2" id="KW-1185">Reference proteome</keyword>
<accession>A0A497XI08</accession>
<reference evidence="1 2" key="1">
    <citation type="submission" date="2018-10" db="EMBL/GenBank/DDBJ databases">
        <title>Genomic Encyclopedia of Type Strains, Phase IV (KMG-IV): sequencing the most valuable type-strain genomes for metagenomic binning, comparative biology and taxonomic classification.</title>
        <authorList>
            <person name="Goeker M."/>
        </authorList>
    </citation>
    <scope>NUCLEOTIDE SEQUENCE [LARGE SCALE GENOMIC DNA]</scope>
    <source>
        <strain evidence="1 2">DSM 26916</strain>
    </source>
</reference>
<sequence length="299" mass="32034">MTDLAIATVGLEDNDVTVLKSLLPLISRLKGLNLQLVDDPSVAQVACLGRLPLERVTELVARYGGRMILIYCCSRGEAPPPGVRVLGHCPPRANELADVLVEAAQMAAAAKAAWAVAVPAAPAAPFDPARSLAGAIHALLPRLLIDQPLAVNVPAAPCLLLDVHAGVRTAHADPAWFSRPDFWHADPSICHLKTTSDARLLTECRRFPARPYQAMRFWGIMSASQGKPLAEVARAAEVGLKKMPDFKLLPHLAWQPRFAEALVGRTAPPARLAAEAGRSLEEVYDFLNAAALLGLLKTT</sequence>
<comment type="caution">
    <text evidence="1">The sequence shown here is derived from an EMBL/GenBank/DDBJ whole genome shotgun (WGS) entry which is preliminary data.</text>
</comment>
<gene>
    <name evidence="1" type="ORF">DFR35_0039</name>
</gene>